<sequence length="212" mass="22915">MPNETDPTSPNATDRELDVRSIPKPQRHGRIFAEFATLAVGEALVLINDHEPKHLRDEFARELPGSYGWDALPGSSDEAGWRIRISKRTRTPLPRLVGDARDGDSASGSAWRLEPAARDLDANVIVLPAGDEIRRHDGPSLDVLLLVLSGSGTLETEGDPVGLRPDALVWLPARSQRRIVAGPEGLRYLSVHQRKPGLSISPAGSVPPPTSA</sequence>
<organism evidence="3 4">
    <name type="scientific">Gulosibacter faecalis</name>
    <dbReference type="NCBI Taxonomy" id="272240"/>
    <lineage>
        <taxon>Bacteria</taxon>
        <taxon>Bacillati</taxon>
        <taxon>Actinomycetota</taxon>
        <taxon>Actinomycetes</taxon>
        <taxon>Micrococcales</taxon>
        <taxon>Microbacteriaceae</taxon>
        <taxon>Gulosibacter</taxon>
    </lineage>
</organism>
<dbReference type="SUPFAM" id="SSF51182">
    <property type="entry name" value="RmlC-like cupins"/>
    <property type="match status" value="1"/>
</dbReference>
<feature type="region of interest" description="Disordered" evidence="1">
    <location>
        <begin position="1"/>
        <end position="23"/>
    </location>
</feature>
<evidence type="ECO:0000259" key="2">
    <source>
        <dbReference type="Pfam" id="PF10006"/>
    </source>
</evidence>
<keyword evidence="4" id="KW-1185">Reference proteome</keyword>
<dbReference type="Gene3D" id="2.60.120.10">
    <property type="entry name" value="Jelly Rolls"/>
    <property type="match status" value="1"/>
</dbReference>
<name>A0ABW5UXE5_9MICO</name>
<dbReference type="Pfam" id="PF10006">
    <property type="entry name" value="DUF2249"/>
    <property type="match status" value="1"/>
</dbReference>
<comment type="caution">
    <text evidence="3">The sequence shown here is derived from an EMBL/GenBank/DDBJ whole genome shotgun (WGS) entry which is preliminary data.</text>
</comment>
<evidence type="ECO:0000313" key="4">
    <source>
        <dbReference type="Proteomes" id="UP001597492"/>
    </source>
</evidence>
<dbReference type="InterPro" id="IPR014710">
    <property type="entry name" value="RmlC-like_jellyroll"/>
</dbReference>
<dbReference type="InterPro" id="IPR011051">
    <property type="entry name" value="RmlC_Cupin_sf"/>
</dbReference>
<dbReference type="InterPro" id="IPR018720">
    <property type="entry name" value="DUF2249"/>
</dbReference>
<evidence type="ECO:0000313" key="3">
    <source>
        <dbReference type="EMBL" id="MFD2758073.1"/>
    </source>
</evidence>
<feature type="domain" description="DUF2249" evidence="2">
    <location>
        <begin position="16"/>
        <end position="87"/>
    </location>
</feature>
<dbReference type="Proteomes" id="UP001597492">
    <property type="component" value="Unassembled WGS sequence"/>
</dbReference>
<protein>
    <submittedName>
        <fullName evidence="3">DUF2249 domain-containing protein</fullName>
    </submittedName>
</protein>
<gene>
    <name evidence="3" type="ORF">ACFSW7_06755</name>
</gene>
<accession>A0ABW5UXE5</accession>
<dbReference type="EMBL" id="JBHUNE010000006">
    <property type="protein sequence ID" value="MFD2758073.1"/>
    <property type="molecule type" value="Genomic_DNA"/>
</dbReference>
<feature type="compositionally biased region" description="Polar residues" evidence="1">
    <location>
        <begin position="1"/>
        <end position="12"/>
    </location>
</feature>
<dbReference type="RefSeq" id="WP_019618527.1">
    <property type="nucleotide sequence ID" value="NZ_JBHUNE010000006.1"/>
</dbReference>
<evidence type="ECO:0000256" key="1">
    <source>
        <dbReference type="SAM" id="MobiDB-lite"/>
    </source>
</evidence>
<reference evidence="4" key="1">
    <citation type="journal article" date="2019" name="Int. J. Syst. Evol. Microbiol.">
        <title>The Global Catalogue of Microorganisms (GCM) 10K type strain sequencing project: providing services to taxonomists for standard genome sequencing and annotation.</title>
        <authorList>
            <consortium name="The Broad Institute Genomics Platform"/>
            <consortium name="The Broad Institute Genome Sequencing Center for Infectious Disease"/>
            <person name="Wu L."/>
            <person name="Ma J."/>
        </authorList>
    </citation>
    <scope>NUCLEOTIDE SEQUENCE [LARGE SCALE GENOMIC DNA]</scope>
    <source>
        <strain evidence="4">TISTR 1514</strain>
    </source>
</reference>
<proteinExistence type="predicted"/>